<evidence type="ECO:0000313" key="2">
    <source>
        <dbReference type="Proteomes" id="UP001497516"/>
    </source>
</evidence>
<accession>A0AAV2FQK7</accession>
<name>A0AAV2FQK7_9ROSI</name>
<keyword evidence="2" id="KW-1185">Reference proteome</keyword>
<dbReference type="AlphaFoldDB" id="A0AAV2FQK7"/>
<proteinExistence type="predicted"/>
<evidence type="ECO:0000313" key="1">
    <source>
        <dbReference type="EMBL" id="CAL1400635.1"/>
    </source>
</evidence>
<dbReference type="Proteomes" id="UP001497516">
    <property type="component" value="Chromosome 7"/>
</dbReference>
<sequence>MLRMGERVYPNSSLLDSSQRRANIVLLASRVIRHRDPLSLFLFILMSNALSILIEKGLSRNSIHDLKMKPNCPRLFHCLFVDDTVIFGKASREEPEAIMRIINEYKSLTGQEVNLEKFPVFFTKNTSADLRQIITSHLNFPSAISYDSYLGVPTD</sequence>
<reference evidence="1 2" key="1">
    <citation type="submission" date="2024-04" db="EMBL/GenBank/DDBJ databases">
        <authorList>
            <person name="Fracassetti M."/>
        </authorList>
    </citation>
    <scope>NUCLEOTIDE SEQUENCE [LARGE SCALE GENOMIC DNA]</scope>
</reference>
<organism evidence="1 2">
    <name type="scientific">Linum trigynum</name>
    <dbReference type="NCBI Taxonomy" id="586398"/>
    <lineage>
        <taxon>Eukaryota</taxon>
        <taxon>Viridiplantae</taxon>
        <taxon>Streptophyta</taxon>
        <taxon>Embryophyta</taxon>
        <taxon>Tracheophyta</taxon>
        <taxon>Spermatophyta</taxon>
        <taxon>Magnoliopsida</taxon>
        <taxon>eudicotyledons</taxon>
        <taxon>Gunneridae</taxon>
        <taxon>Pentapetalae</taxon>
        <taxon>rosids</taxon>
        <taxon>fabids</taxon>
        <taxon>Malpighiales</taxon>
        <taxon>Linaceae</taxon>
        <taxon>Linum</taxon>
    </lineage>
</organism>
<evidence type="ECO:0008006" key="3">
    <source>
        <dbReference type="Google" id="ProtNLM"/>
    </source>
</evidence>
<dbReference type="EMBL" id="OZ034820">
    <property type="protein sequence ID" value="CAL1400635.1"/>
    <property type="molecule type" value="Genomic_DNA"/>
</dbReference>
<gene>
    <name evidence="1" type="ORF">LTRI10_LOCUS40748</name>
</gene>
<protein>
    <recommendedName>
        <fullName evidence="3">Reverse transcriptase</fullName>
    </recommendedName>
</protein>